<protein>
    <submittedName>
        <fullName evidence="1">Uncharacterized protein</fullName>
    </submittedName>
</protein>
<evidence type="ECO:0000313" key="2">
    <source>
        <dbReference type="Proteomes" id="UP000179588"/>
    </source>
</evidence>
<organism evidence="1 2">
    <name type="scientific">Providencia stuartii</name>
    <dbReference type="NCBI Taxonomy" id="588"/>
    <lineage>
        <taxon>Bacteria</taxon>
        <taxon>Pseudomonadati</taxon>
        <taxon>Pseudomonadota</taxon>
        <taxon>Gammaproteobacteria</taxon>
        <taxon>Enterobacterales</taxon>
        <taxon>Morganellaceae</taxon>
        <taxon>Providencia</taxon>
    </lineage>
</organism>
<keyword evidence="2" id="KW-1185">Reference proteome</keyword>
<dbReference type="AlphaFoldDB" id="A0A1S1HNJ1"/>
<dbReference type="Proteomes" id="UP000179588">
    <property type="component" value="Unassembled WGS sequence"/>
</dbReference>
<dbReference type="EMBL" id="LVIE01000201">
    <property type="protein sequence ID" value="OHT22981.1"/>
    <property type="molecule type" value="Genomic_DNA"/>
</dbReference>
<gene>
    <name evidence="1" type="ORF">A3Q29_08590</name>
</gene>
<evidence type="ECO:0000313" key="1">
    <source>
        <dbReference type="EMBL" id="OHT22981.1"/>
    </source>
</evidence>
<sequence length="62" mass="7289">MAYVTLNFITNNKGRTIANNCEGKCEEQRNNECNFVVINWVKKAKLEPLYDLTFEQLYNNID</sequence>
<accession>A0A1S1HNJ1</accession>
<name>A0A1S1HNJ1_PROST</name>
<comment type="caution">
    <text evidence="1">The sequence shown here is derived from an EMBL/GenBank/DDBJ whole genome shotgun (WGS) entry which is preliminary data.</text>
</comment>
<reference evidence="1 2" key="1">
    <citation type="submission" date="2016-03" db="EMBL/GenBank/DDBJ databases">
        <title>Genome sequence of Providencia stuartii strain, isolated from the salivary glands of larval Lucilia sericata.</title>
        <authorList>
            <person name="Yuan Y."/>
            <person name="Zhang Y."/>
            <person name="Fu S."/>
            <person name="Crippen T.L."/>
            <person name="Visi D."/>
            <person name="Benbow M.E."/>
            <person name="Allen M."/>
            <person name="Tomberlin J.K."/>
            <person name="Sze S.-H."/>
            <person name="Tarone A.M."/>
        </authorList>
    </citation>
    <scope>NUCLEOTIDE SEQUENCE [LARGE SCALE GENOMIC DNA]</scope>
    <source>
        <strain evidence="1 2">Crippen</strain>
    </source>
</reference>
<proteinExistence type="predicted"/>